<dbReference type="AlphaFoldDB" id="A0A1M6R420"/>
<organism evidence="1 2">
    <name type="scientific">Clostridium cavendishii DSM 21758</name>
    <dbReference type="NCBI Taxonomy" id="1121302"/>
    <lineage>
        <taxon>Bacteria</taxon>
        <taxon>Bacillati</taxon>
        <taxon>Bacillota</taxon>
        <taxon>Clostridia</taxon>
        <taxon>Eubacteriales</taxon>
        <taxon>Clostridiaceae</taxon>
        <taxon>Clostridium</taxon>
    </lineage>
</organism>
<dbReference type="InterPro" id="IPR023972">
    <property type="entry name" value="CHP04069_acyl_carrier-rel"/>
</dbReference>
<evidence type="ECO:0000313" key="2">
    <source>
        <dbReference type="Proteomes" id="UP000184310"/>
    </source>
</evidence>
<accession>A0A1M6R420</accession>
<evidence type="ECO:0000313" key="1">
    <source>
        <dbReference type="EMBL" id="SHK27219.1"/>
    </source>
</evidence>
<dbReference type="InterPro" id="IPR036736">
    <property type="entry name" value="ACP-like_sf"/>
</dbReference>
<reference evidence="1 2" key="1">
    <citation type="submission" date="2016-11" db="EMBL/GenBank/DDBJ databases">
        <authorList>
            <person name="Jaros S."/>
            <person name="Januszkiewicz K."/>
            <person name="Wedrychowicz H."/>
        </authorList>
    </citation>
    <scope>NUCLEOTIDE SEQUENCE [LARGE SCALE GENOMIC DNA]</scope>
    <source>
        <strain evidence="1 2">DSM 21758</strain>
    </source>
</reference>
<dbReference type="EMBL" id="FQZB01000015">
    <property type="protein sequence ID" value="SHK27219.1"/>
    <property type="molecule type" value="Genomic_DNA"/>
</dbReference>
<dbReference type="Gene3D" id="1.10.1200.10">
    <property type="entry name" value="ACP-like"/>
    <property type="match status" value="1"/>
</dbReference>
<dbReference type="Proteomes" id="UP000184310">
    <property type="component" value="Unassembled WGS sequence"/>
</dbReference>
<proteinExistence type="predicted"/>
<sequence>MEEKNIEFHRDRVYDTLKNIFMQRFSIDIVQQEGKFLDKHLLGWDIGLSARDLLYLYFDIEKEFGVTIPEDDIAEGKFTTFNNIVEMLCNIFEKSSKEAV</sequence>
<dbReference type="STRING" id="1121302.SAMN02745163_03538"/>
<gene>
    <name evidence="1" type="ORF">SAMN02745163_03538</name>
</gene>
<dbReference type="SUPFAM" id="SSF47336">
    <property type="entry name" value="ACP-like"/>
    <property type="match status" value="1"/>
</dbReference>
<dbReference type="RefSeq" id="WP_278337150.1">
    <property type="nucleotide sequence ID" value="NZ_FQZB01000015.1"/>
</dbReference>
<protein>
    <submittedName>
        <fullName evidence="1">Acyl carrier protein</fullName>
    </submittedName>
</protein>
<dbReference type="NCBIfam" id="TIGR04069">
    <property type="entry name" value="ocin_ACP_rel"/>
    <property type="match status" value="1"/>
</dbReference>
<name>A0A1M6R420_9CLOT</name>
<keyword evidence="2" id="KW-1185">Reference proteome</keyword>